<feature type="region of interest" description="Disordered" evidence="1">
    <location>
        <begin position="20"/>
        <end position="87"/>
    </location>
</feature>
<organism evidence="2 3">
    <name type="scientific">Dimargaris verticillata</name>
    <dbReference type="NCBI Taxonomy" id="2761393"/>
    <lineage>
        <taxon>Eukaryota</taxon>
        <taxon>Fungi</taxon>
        <taxon>Fungi incertae sedis</taxon>
        <taxon>Zoopagomycota</taxon>
        <taxon>Kickxellomycotina</taxon>
        <taxon>Dimargaritomycetes</taxon>
        <taxon>Dimargaritales</taxon>
        <taxon>Dimargaritaceae</taxon>
        <taxon>Dimargaris</taxon>
    </lineage>
</organism>
<dbReference type="AlphaFoldDB" id="A0A9W8B3L7"/>
<proteinExistence type="predicted"/>
<evidence type="ECO:0000313" key="2">
    <source>
        <dbReference type="EMBL" id="KAJ1979757.1"/>
    </source>
</evidence>
<dbReference type="EMBL" id="JANBQB010000203">
    <property type="protein sequence ID" value="KAJ1979757.1"/>
    <property type="molecule type" value="Genomic_DNA"/>
</dbReference>
<reference evidence="2" key="1">
    <citation type="submission" date="2022-07" db="EMBL/GenBank/DDBJ databases">
        <title>Phylogenomic reconstructions and comparative analyses of Kickxellomycotina fungi.</title>
        <authorList>
            <person name="Reynolds N.K."/>
            <person name="Stajich J.E."/>
            <person name="Barry K."/>
            <person name="Grigoriev I.V."/>
            <person name="Crous P."/>
            <person name="Smith M.E."/>
        </authorList>
    </citation>
    <scope>NUCLEOTIDE SEQUENCE</scope>
    <source>
        <strain evidence="2">RSA 567</strain>
    </source>
</reference>
<evidence type="ECO:0000256" key="1">
    <source>
        <dbReference type="SAM" id="MobiDB-lite"/>
    </source>
</evidence>
<gene>
    <name evidence="2" type="ORF">H4R34_002710</name>
</gene>
<keyword evidence="3" id="KW-1185">Reference proteome</keyword>
<comment type="caution">
    <text evidence="2">The sequence shown here is derived from an EMBL/GenBank/DDBJ whole genome shotgun (WGS) entry which is preliminary data.</text>
</comment>
<accession>A0A9W8B3L7</accession>
<dbReference type="Proteomes" id="UP001151582">
    <property type="component" value="Unassembled WGS sequence"/>
</dbReference>
<feature type="non-terminal residue" evidence="2">
    <location>
        <position position="1"/>
    </location>
</feature>
<name>A0A9W8B3L7_9FUNG</name>
<protein>
    <submittedName>
        <fullName evidence="2">Uncharacterized protein</fullName>
    </submittedName>
</protein>
<sequence>QRKLATQGLHTAAAAAVTTADLTSAARSPKGVLKPQPPPLTDTTDHVHDSQDSSDGSAKITARKDKQCQPKKNKNKKKSHGKRTARH</sequence>
<evidence type="ECO:0000313" key="3">
    <source>
        <dbReference type="Proteomes" id="UP001151582"/>
    </source>
</evidence>
<feature type="compositionally biased region" description="Basic residues" evidence="1">
    <location>
        <begin position="69"/>
        <end position="87"/>
    </location>
</feature>